<keyword evidence="1" id="KW-0472">Membrane</keyword>
<dbReference type="AlphaFoldDB" id="A0A9X2YGK2"/>
<accession>A0A9X2YGK2</accession>
<evidence type="ECO:0000256" key="1">
    <source>
        <dbReference type="SAM" id="Phobius"/>
    </source>
</evidence>
<dbReference type="Pfam" id="PF14012">
    <property type="entry name" value="DUF4229"/>
    <property type="match status" value="1"/>
</dbReference>
<sequence length="136" mass="14861">MSDERTGSRLLLDVAAYVVARLVLVAVVAAVILGVGHLIGLREFPIAVALLFAIVIAFPLGIWVFAPLRRRATESIAVFDERRRTERAQLQARLRGESTPDGAATPAVTGKSPDRLFSSKHFRVRNPSSRWVTGVT</sequence>
<gene>
    <name evidence="2" type="ORF">H7H73_23140</name>
</gene>
<dbReference type="EMBL" id="JACKRN010000749">
    <property type="protein sequence ID" value="MCV7072823.1"/>
    <property type="molecule type" value="Genomic_DNA"/>
</dbReference>
<reference evidence="2" key="2">
    <citation type="journal article" date="2022" name="BMC Genomics">
        <title>Comparative genome analysis of mycobacteria focusing on tRNA and non-coding RNA.</title>
        <authorList>
            <person name="Behra P.R.K."/>
            <person name="Pettersson B.M.F."/>
            <person name="Ramesh M."/>
            <person name="Das S."/>
            <person name="Dasgupta S."/>
            <person name="Kirsebom L.A."/>
        </authorList>
    </citation>
    <scope>NUCLEOTIDE SEQUENCE</scope>
    <source>
        <strain evidence="2">DSM 45406</strain>
    </source>
</reference>
<keyword evidence="1" id="KW-0812">Transmembrane</keyword>
<evidence type="ECO:0000313" key="3">
    <source>
        <dbReference type="Proteomes" id="UP001140272"/>
    </source>
</evidence>
<organism evidence="2 3">
    <name type="scientific">Mycolicibacterium rufum</name>
    <dbReference type="NCBI Taxonomy" id="318424"/>
    <lineage>
        <taxon>Bacteria</taxon>
        <taxon>Bacillati</taxon>
        <taxon>Actinomycetota</taxon>
        <taxon>Actinomycetes</taxon>
        <taxon>Mycobacteriales</taxon>
        <taxon>Mycobacteriaceae</taxon>
        <taxon>Mycolicibacterium</taxon>
    </lineage>
</organism>
<reference evidence="2" key="1">
    <citation type="submission" date="2020-07" db="EMBL/GenBank/DDBJ databases">
        <authorList>
            <person name="Pettersson B.M.F."/>
            <person name="Behra P.R.K."/>
            <person name="Ramesh M."/>
            <person name="Das S."/>
            <person name="Dasgupta S."/>
            <person name="Kirsebom L.A."/>
        </authorList>
    </citation>
    <scope>NUCLEOTIDE SEQUENCE</scope>
    <source>
        <strain evidence="2">DSM 45406</strain>
    </source>
</reference>
<protein>
    <submittedName>
        <fullName evidence="2">DUF4229 domain-containing protein</fullName>
    </submittedName>
</protein>
<comment type="caution">
    <text evidence="2">The sequence shown here is derived from an EMBL/GenBank/DDBJ whole genome shotgun (WGS) entry which is preliminary data.</text>
</comment>
<proteinExistence type="predicted"/>
<evidence type="ECO:0000313" key="2">
    <source>
        <dbReference type="EMBL" id="MCV7072823.1"/>
    </source>
</evidence>
<dbReference type="Proteomes" id="UP001140272">
    <property type="component" value="Unassembled WGS sequence"/>
</dbReference>
<feature type="transmembrane region" description="Helical" evidence="1">
    <location>
        <begin position="12"/>
        <end position="40"/>
    </location>
</feature>
<dbReference type="InterPro" id="IPR025323">
    <property type="entry name" value="DUF4229"/>
</dbReference>
<feature type="transmembrane region" description="Helical" evidence="1">
    <location>
        <begin position="46"/>
        <end position="66"/>
    </location>
</feature>
<name>A0A9X2YGK2_9MYCO</name>
<keyword evidence="1" id="KW-1133">Transmembrane helix</keyword>